<gene>
    <name evidence="1" type="ORF">E6O75_ATG01576</name>
</gene>
<name>A0A4Z1PF73_9PEZI</name>
<dbReference type="AlphaFoldDB" id="A0A4Z1PF73"/>
<protein>
    <submittedName>
        <fullName evidence="1">Uncharacterized protein</fullName>
    </submittedName>
</protein>
<reference evidence="1 2" key="1">
    <citation type="submission" date="2019-04" db="EMBL/GenBank/DDBJ databases">
        <title>High contiguity whole genome sequence and gene annotation resource for two Venturia nashicola isolates.</title>
        <authorList>
            <person name="Prokchorchik M."/>
            <person name="Won K."/>
            <person name="Lee Y."/>
            <person name="Choi E.D."/>
            <person name="Segonzac C."/>
            <person name="Sohn K.H."/>
        </authorList>
    </citation>
    <scope>NUCLEOTIDE SEQUENCE [LARGE SCALE GENOMIC DNA]</scope>
    <source>
        <strain evidence="1 2">PRI2</strain>
    </source>
</reference>
<dbReference type="Proteomes" id="UP000298493">
    <property type="component" value="Unassembled WGS sequence"/>
</dbReference>
<accession>A0A4Z1PF73</accession>
<evidence type="ECO:0000313" key="1">
    <source>
        <dbReference type="EMBL" id="TID27083.1"/>
    </source>
</evidence>
<keyword evidence="2" id="KW-1185">Reference proteome</keyword>
<sequence length="106" mass="11888">MTWTGWPAQDDLDRRGPSLPFHRPNMKGNFVHTNGVNKMPCITASELSPKLCILPRLQVKGDPNYGVVVTHGAGNGHALAQSLGWTWRWKLKLYDSGRAHSPSRIW</sequence>
<comment type="caution">
    <text evidence="1">The sequence shown here is derived from an EMBL/GenBank/DDBJ whole genome shotgun (WGS) entry which is preliminary data.</text>
</comment>
<dbReference type="EMBL" id="SNSC02000002">
    <property type="protein sequence ID" value="TID27083.1"/>
    <property type="molecule type" value="Genomic_DNA"/>
</dbReference>
<organism evidence="1 2">
    <name type="scientific">Venturia nashicola</name>
    <dbReference type="NCBI Taxonomy" id="86259"/>
    <lineage>
        <taxon>Eukaryota</taxon>
        <taxon>Fungi</taxon>
        <taxon>Dikarya</taxon>
        <taxon>Ascomycota</taxon>
        <taxon>Pezizomycotina</taxon>
        <taxon>Dothideomycetes</taxon>
        <taxon>Pleosporomycetidae</taxon>
        <taxon>Venturiales</taxon>
        <taxon>Venturiaceae</taxon>
        <taxon>Venturia</taxon>
    </lineage>
</organism>
<evidence type="ECO:0000313" key="2">
    <source>
        <dbReference type="Proteomes" id="UP000298493"/>
    </source>
</evidence>
<proteinExistence type="predicted"/>